<evidence type="ECO:0000256" key="3">
    <source>
        <dbReference type="ARBA" id="ARBA00022777"/>
    </source>
</evidence>
<dbReference type="InterPro" id="IPR011009">
    <property type="entry name" value="Kinase-like_dom_sf"/>
</dbReference>
<dbReference type="SMART" id="SM00220">
    <property type="entry name" value="S_TKc"/>
    <property type="match status" value="1"/>
</dbReference>
<accession>A0ABW4WCZ1</accession>
<dbReference type="Gene3D" id="1.10.510.10">
    <property type="entry name" value="Transferase(Phosphotransferase) domain 1"/>
    <property type="match status" value="1"/>
</dbReference>
<evidence type="ECO:0000259" key="5">
    <source>
        <dbReference type="PROSITE" id="PS50011"/>
    </source>
</evidence>
<keyword evidence="1" id="KW-0808">Transferase</keyword>
<dbReference type="SUPFAM" id="SSF56112">
    <property type="entry name" value="Protein kinase-like (PK-like)"/>
    <property type="match status" value="1"/>
</dbReference>
<comment type="caution">
    <text evidence="6">The sequence shown here is derived from an EMBL/GenBank/DDBJ whole genome shotgun (WGS) entry which is preliminary data.</text>
</comment>
<keyword evidence="2" id="KW-0547">Nucleotide-binding</keyword>
<dbReference type="GO" id="GO:0016301">
    <property type="term" value="F:kinase activity"/>
    <property type="evidence" value="ECO:0007669"/>
    <property type="project" value="UniProtKB-KW"/>
</dbReference>
<evidence type="ECO:0000313" key="7">
    <source>
        <dbReference type="Proteomes" id="UP001597349"/>
    </source>
</evidence>
<evidence type="ECO:0000256" key="1">
    <source>
        <dbReference type="ARBA" id="ARBA00022679"/>
    </source>
</evidence>
<dbReference type="RefSeq" id="WP_379018604.1">
    <property type="nucleotide sequence ID" value="NZ_JBHUGY010000019.1"/>
</dbReference>
<keyword evidence="7" id="KW-1185">Reference proteome</keyword>
<gene>
    <name evidence="6" type="ORF">ACFSQT_11535</name>
</gene>
<sequence length="456" mass="51041">MDTARAHLLEDQLKGLMIKEWTIVRLIDHGKSAAVFEATNGAKQAAVKVFDKELIERFGDKTQLARIEREVSLKGRGHPSMVEILDGGYDVGTKNHYIVMAFLQGSNLKKRLKDIPVEAIGGFIADIAACAEYLEGLGLVHRDIKPENIQVSEDLKKVTLLDFGVLKPVKEPGVTDIEGVHPFIGTLQYSSPEFLLREEDGTTDGWRALTFYQIGAVLHDLIMREPIFSEYAEPFARLVNAVQEVTPNIQNSSVPSYLVDLAKMCLLKDPKDRLRMVSWESFRPPKAAASGIAGIKERVIKRVLVEQAGSGAVTENKPDFVKPLLEEIITSTKDSVRRVSSENDQFPPYATIARYPRKAPSVKMTFEKSEAHLMPELSVIFCIEIVDAEAKAVAVDVCVHMSTAPPEPFECRIPFFSGIYDPSRLHTSLEDILYKIIDFVQRQMPQADSWLNLEFK</sequence>
<proteinExistence type="predicted"/>
<keyword evidence="4" id="KW-0067">ATP-binding</keyword>
<dbReference type="InterPro" id="IPR000719">
    <property type="entry name" value="Prot_kinase_dom"/>
</dbReference>
<keyword evidence="3 6" id="KW-0418">Kinase</keyword>
<dbReference type="EMBL" id="JBHUGY010000019">
    <property type="protein sequence ID" value="MFD2053700.1"/>
    <property type="molecule type" value="Genomic_DNA"/>
</dbReference>
<protein>
    <submittedName>
        <fullName evidence="6">Protein kinase</fullName>
    </submittedName>
</protein>
<dbReference type="PROSITE" id="PS50011">
    <property type="entry name" value="PROTEIN_KINASE_DOM"/>
    <property type="match status" value="1"/>
</dbReference>
<dbReference type="InterPro" id="IPR045269">
    <property type="entry name" value="Atg1-like"/>
</dbReference>
<dbReference type="Gene3D" id="3.30.200.20">
    <property type="entry name" value="Phosphorylase Kinase, domain 1"/>
    <property type="match status" value="1"/>
</dbReference>
<evidence type="ECO:0000256" key="2">
    <source>
        <dbReference type="ARBA" id="ARBA00022741"/>
    </source>
</evidence>
<dbReference type="PANTHER" id="PTHR24348:SF22">
    <property type="entry name" value="NON-SPECIFIC SERINE_THREONINE PROTEIN KINASE"/>
    <property type="match status" value="1"/>
</dbReference>
<feature type="domain" description="Protein kinase" evidence="5">
    <location>
        <begin position="21"/>
        <end position="283"/>
    </location>
</feature>
<dbReference type="Proteomes" id="UP001597349">
    <property type="component" value="Unassembled WGS sequence"/>
</dbReference>
<evidence type="ECO:0000313" key="6">
    <source>
        <dbReference type="EMBL" id="MFD2053700.1"/>
    </source>
</evidence>
<dbReference type="PANTHER" id="PTHR24348">
    <property type="entry name" value="SERINE/THREONINE-PROTEIN KINASE UNC-51-RELATED"/>
    <property type="match status" value="1"/>
</dbReference>
<reference evidence="7" key="1">
    <citation type="journal article" date="2019" name="Int. J. Syst. Evol. Microbiol.">
        <title>The Global Catalogue of Microorganisms (GCM) 10K type strain sequencing project: providing services to taxonomists for standard genome sequencing and annotation.</title>
        <authorList>
            <consortium name="The Broad Institute Genomics Platform"/>
            <consortium name="The Broad Institute Genome Sequencing Center for Infectious Disease"/>
            <person name="Wu L."/>
            <person name="Ma J."/>
        </authorList>
    </citation>
    <scope>NUCLEOTIDE SEQUENCE [LARGE SCALE GENOMIC DNA]</scope>
    <source>
        <strain evidence="7">CGMCC 1.16226</strain>
    </source>
</reference>
<organism evidence="6 7">
    <name type="scientific">Mesorhizobium calcicola</name>
    <dbReference type="NCBI Taxonomy" id="1300310"/>
    <lineage>
        <taxon>Bacteria</taxon>
        <taxon>Pseudomonadati</taxon>
        <taxon>Pseudomonadota</taxon>
        <taxon>Alphaproteobacteria</taxon>
        <taxon>Hyphomicrobiales</taxon>
        <taxon>Phyllobacteriaceae</taxon>
        <taxon>Mesorhizobium</taxon>
    </lineage>
</organism>
<name>A0ABW4WCZ1_9HYPH</name>
<dbReference type="Pfam" id="PF00069">
    <property type="entry name" value="Pkinase"/>
    <property type="match status" value="1"/>
</dbReference>
<evidence type="ECO:0000256" key="4">
    <source>
        <dbReference type="ARBA" id="ARBA00022840"/>
    </source>
</evidence>